<dbReference type="InterPro" id="IPR014495">
    <property type="entry name" value="UCP018671"/>
</dbReference>
<feature type="transmembrane region" description="Helical" evidence="1">
    <location>
        <begin position="183"/>
        <end position="206"/>
    </location>
</feature>
<keyword evidence="1" id="KW-0472">Membrane</keyword>
<keyword evidence="4" id="KW-1185">Reference proteome</keyword>
<dbReference type="AlphaFoldDB" id="A0A9E7U833"/>
<dbReference type="RefSeq" id="WP_260593250.1">
    <property type="nucleotide sequence ID" value="NZ_CP104003.1"/>
</dbReference>
<dbReference type="Proteomes" id="UP001057580">
    <property type="component" value="Chromosome"/>
</dbReference>
<organism evidence="3 4">
    <name type="scientific">Salinirubellus salinus</name>
    <dbReference type="NCBI Taxonomy" id="1364945"/>
    <lineage>
        <taxon>Archaea</taxon>
        <taxon>Methanobacteriati</taxon>
        <taxon>Methanobacteriota</taxon>
        <taxon>Stenosarchaea group</taxon>
        <taxon>Halobacteria</taxon>
        <taxon>Halobacteriales</taxon>
        <taxon>Natronomonadaceae</taxon>
        <taxon>Salinirubellus</taxon>
    </lineage>
</organism>
<feature type="transmembrane region" description="Helical" evidence="1">
    <location>
        <begin position="21"/>
        <end position="38"/>
    </location>
</feature>
<evidence type="ECO:0000256" key="1">
    <source>
        <dbReference type="SAM" id="Phobius"/>
    </source>
</evidence>
<gene>
    <name evidence="3" type="ORF">N0B31_19335</name>
</gene>
<feature type="transmembrane region" description="Helical" evidence="1">
    <location>
        <begin position="112"/>
        <end position="135"/>
    </location>
</feature>
<dbReference type="Pfam" id="PF07760">
    <property type="entry name" value="DUF1616"/>
    <property type="match status" value="1"/>
</dbReference>
<protein>
    <submittedName>
        <fullName evidence="3">DUF1616 domain-containing protein</fullName>
    </submittedName>
</protein>
<sequence>MTRTTNTAVDATLSQRLPVDLVAVVALALLTLALGGGAPSPLRVVLGALFVFVLPGYALVAALFPERSLEDHTEGAVDGLYNIEPGARLVLTVGLSLFVTPLAGILHSFSPAGIQVGTVLPTLAAFTVLAAAVAAYRRLQRPAARRFGLRVGTWLGTLWTWLRTDGRASDDPTAVDGTDRFDIALNVALVAGLVVATVGLAAAVGVPTNGERFTGFGLLTQSPDGDLVARDYPETLVAEESETLYVEIANHEERAAEYTVVVELQRLDDDGRVVESAELDRFQRSLAAGEDWQGPHDVTPTGALTGEDLRLTYLLYVGDAPPSPSTETAHRAAHIWVDVDGDDGVAT</sequence>
<name>A0A9E7U833_9EURY</name>
<dbReference type="GeneID" id="74944623"/>
<dbReference type="KEGG" id="ssai:N0B31_19335"/>
<evidence type="ECO:0000313" key="4">
    <source>
        <dbReference type="Proteomes" id="UP001057580"/>
    </source>
</evidence>
<keyword evidence="1" id="KW-0812">Transmembrane</keyword>
<evidence type="ECO:0000313" key="3">
    <source>
        <dbReference type="EMBL" id="UWM54256.1"/>
    </source>
</evidence>
<dbReference type="EMBL" id="CP104003">
    <property type="protein sequence ID" value="UWM54256.1"/>
    <property type="molecule type" value="Genomic_DNA"/>
</dbReference>
<feature type="domain" description="DUF1616" evidence="2">
    <location>
        <begin position="22"/>
        <end position="338"/>
    </location>
</feature>
<keyword evidence="1" id="KW-1133">Transmembrane helix</keyword>
<feature type="transmembrane region" description="Helical" evidence="1">
    <location>
        <begin position="147"/>
        <end position="163"/>
    </location>
</feature>
<dbReference type="InterPro" id="IPR011674">
    <property type="entry name" value="DUF1616"/>
</dbReference>
<dbReference type="PIRSF" id="PIRSF018671">
    <property type="entry name" value="UCP018671"/>
    <property type="match status" value="1"/>
</dbReference>
<feature type="transmembrane region" description="Helical" evidence="1">
    <location>
        <begin position="44"/>
        <end position="65"/>
    </location>
</feature>
<reference evidence="3" key="1">
    <citation type="submission" date="2022-09" db="EMBL/GenBank/DDBJ databases">
        <title>Diverse halophilic archaea isolated from saline environments.</title>
        <authorList>
            <person name="Cui H.-L."/>
        </authorList>
    </citation>
    <scope>NUCLEOTIDE SEQUENCE</scope>
    <source>
        <strain evidence="3">ZS-35-S2</strain>
    </source>
</reference>
<evidence type="ECO:0000259" key="2">
    <source>
        <dbReference type="Pfam" id="PF07760"/>
    </source>
</evidence>
<feature type="transmembrane region" description="Helical" evidence="1">
    <location>
        <begin position="86"/>
        <end position="106"/>
    </location>
</feature>
<accession>A0A9E7U833</accession>
<proteinExistence type="predicted"/>